<dbReference type="PATRIC" id="fig|1641812.3.peg.3121"/>
<evidence type="ECO:0000313" key="1">
    <source>
        <dbReference type="EMBL" id="AKE65356.1"/>
    </source>
</evidence>
<name>A0A0F6U5A3_MICAE</name>
<evidence type="ECO:0000313" key="2">
    <source>
        <dbReference type="Proteomes" id="UP000034103"/>
    </source>
</evidence>
<dbReference type="HOGENOM" id="CLU_3272753_0_0_3"/>
<dbReference type="AlphaFoldDB" id="A0A0F6U5A3"/>
<protein>
    <submittedName>
        <fullName evidence="1">Uncharacterized protein</fullName>
    </submittedName>
</protein>
<accession>A0A0F6U5A3</accession>
<dbReference type="Proteomes" id="UP000034103">
    <property type="component" value="Chromosome"/>
</dbReference>
<proteinExistence type="predicted"/>
<sequence length="41" mass="4555">MINIDSTRYNRSLRPFVAVSFFLLPPLSPTSLLPSPLLPSP</sequence>
<organism evidence="1 2">
    <name type="scientific">Microcystis aeruginosa NIES-2549</name>
    <dbReference type="NCBI Taxonomy" id="1641812"/>
    <lineage>
        <taxon>Bacteria</taxon>
        <taxon>Bacillati</taxon>
        <taxon>Cyanobacteriota</taxon>
        <taxon>Cyanophyceae</taxon>
        <taxon>Oscillatoriophycideae</taxon>
        <taxon>Chroococcales</taxon>
        <taxon>Microcystaceae</taxon>
        <taxon>Microcystis</taxon>
    </lineage>
</organism>
<gene>
    <name evidence="1" type="ORF">MYAER_3016</name>
</gene>
<dbReference type="EMBL" id="CP011304">
    <property type="protein sequence ID" value="AKE65356.1"/>
    <property type="molecule type" value="Genomic_DNA"/>
</dbReference>
<reference evidence="1 2" key="1">
    <citation type="journal article" date="2015" name="Genome Announc.">
        <title>Complete Genome Sequence of Microcystis aeruginosa NIES-2549, a Bloom-Forming Cyanobacterium from Lake Kasumigaura, Japan.</title>
        <authorList>
            <person name="Yamaguchi H."/>
            <person name="Suzuki S."/>
            <person name="Tanabe Y."/>
            <person name="Osana Y."/>
            <person name="Shimura Y."/>
            <person name="Ishida K."/>
            <person name="Kawachi M."/>
        </authorList>
    </citation>
    <scope>NUCLEOTIDE SEQUENCE [LARGE SCALE GENOMIC DNA]</scope>
    <source>
        <strain evidence="1 2">NIES-2549</strain>
    </source>
</reference>